<dbReference type="Gene3D" id="3.40.50.720">
    <property type="entry name" value="NAD(P)-binding Rossmann-like Domain"/>
    <property type="match status" value="2"/>
</dbReference>
<evidence type="ECO:0000259" key="1">
    <source>
        <dbReference type="SMART" id="SM01003"/>
    </source>
</evidence>
<dbReference type="SMART" id="SM01003">
    <property type="entry name" value="AlaDh_PNT_N"/>
    <property type="match status" value="1"/>
</dbReference>
<organism evidence="2 3">
    <name type="scientific">Parachlamydia acanthamoebae</name>
    <dbReference type="NCBI Taxonomy" id="83552"/>
    <lineage>
        <taxon>Bacteria</taxon>
        <taxon>Pseudomonadati</taxon>
        <taxon>Chlamydiota</taxon>
        <taxon>Chlamydiia</taxon>
        <taxon>Parachlamydiales</taxon>
        <taxon>Parachlamydiaceae</taxon>
        <taxon>Parachlamydia</taxon>
    </lineage>
</organism>
<dbReference type="Pfam" id="PF05222">
    <property type="entry name" value="AlaDh_PNT_N"/>
    <property type="match status" value="1"/>
</dbReference>
<feature type="domain" description="Alanine dehydrogenase/pyridine nucleotide transhydrogenase N-terminal" evidence="1">
    <location>
        <begin position="1"/>
        <end position="65"/>
    </location>
</feature>
<sequence>MKVKELQDSEFALMHEGQTLFCYLHLAPDPVQTRHLIERKVTAIAYETITDSHGRLPLLVPSEIAGRIAIQVGAVALQLNNGGKRF</sequence>
<name>A0A0C1C4T9_9BACT</name>
<dbReference type="GO" id="GO:0005886">
    <property type="term" value="C:plasma membrane"/>
    <property type="evidence" value="ECO:0007669"/>
    <property type="project" value="TreeGrafter"/>
</dbReference>
<gene>
    <name evidence="2" type="ORF">DB43_AQ00110</name>
</gene>
<dbReference type="SUPFAM" id="SSF52283">
    <property type="entry name" value="Formate/glycerate dehydrogenase catalytic domain-like"/>
    <property type="match status" value="1"/>
</dbReference>
<evidence type="ECO:0000313" key="3">
    <source>
        <dbReference type="Proteomes" id="UP000031307"/>
    </source>
</evidence>
<reference evidence="2 3" key="1">
    <citation type="journal article" date="2014" name="Mol. Biol. Evol.">
        <title>Massive expansion of Ubiquitination-related gene families within the Chlamydiae.</title>
        <authorList>
            <person name="Domman D."/>
            <person name="Collingro A."/>
            <person name="Lagkouvardos I."/>
            <person name="Gehre L."/>
            <person name="Weinmaier T."/>
            <person name="Rattei T."/>
            <person name="Subtil A."/>
            <person name="Horn M."/>
        </authorList>
    </citation>
    <scope>NUCLEOTIDE SEQUENCE [LARGE SCALE GENOMIC DNA]</scope>
    <source>
        <strain evidence="2 3">OEW1</strain>
    </source>
</reference>
<dbReference type="AlphaFoldDB" id="A0A0C1C4T9"/>
<dbReference type="Proteomes" id="UP000031307">
    <property type="component" value="Unassembled WGS sequence"/>
</dbReference>
<dbReference type="PANTHER" id="PTHR42795">
    <property type="entry name" value="ALANINE DEHYDROGENASE"/>
    <property type="match status" value="1"/>
</dbReference>
<comment type="caution">
    <text evidence="2">The sequence shown here is derived from an EMBL/GenBank/DDBJ whole genome shotgun (WGS) entry which is preliminary data.</text>
</comment>
<dbReference type="PATRIC" id="fig|83552.4.peg.2654"/>
<proteinExistence type="predicted"/>
<dbReference type="GO" id="GO:0000286">
    <property type="term" value="F:alanine dehydrogenase activity"/>
    <property type="evidence" value="ECO:0007669"/>
    <property type="project" value="TreeGrafter"/>
</dbReference>
<evidence type="ECO:0000313" key="2">
    <source>
        <dbReference type="EMBL" id="KIA76205.1"/>
    </source>
</evidence>
<accession>A0A0C1C4T9</accession>
<dbReference type="PANTHER" id="PTHR42795:SF1">
    <property type="entry name" value="ALANINE DEHYDROGENASE"/>
    <property type="match status" value="1"/>
</dbReference>
<dbReference type="InterPro" id="IPR007886">
    <property type="entry name" value="AlaDH/PNT_N"/>
</dbReference>
<dbReference type="EMBL" id="JSAM01000127">
    <property type="protein sequence ID" value="KIA76205.1"/>
    <property type="molecule type" value="Genomic_DNA"/>
</dbReference>
<dbReference type="GO" id="GO:0006524">
    <property type="term" value="P:alanine catabolic process"/>
    <property type="evidence" value="ECO:0007669"/>
    <property type="project" value="TreeGrafter"/>
</dbReference>
<protein>
    <recommendedName>
        <fullName evidence="1">Alanine dehydrogenase/pyridine nucleotide transhydrogenase N-terminal domain-containing protein</fullName>
    </recommendedName>
</protein>